<organism evidence="3 4">
    <name type="scientific">Tepidibacter thalassicus DSM 15285</name>
    <dbReference type="NCBI Taxonomy" id="1123350"/>
    <lineage>
        <taxon>Bacteria</taxon>
        <taxon>Bacillati</taxon>
        <taxon>Bacillota</taxon>
        <taxon>Clostridia</taxon>
        <taxon>Peptostreptococcales</taxon>
        <taxon>Peptostreptococcaceae</taxon>
        <taxon>Tepidibacter</taxon>
    </lineage>
</organism>
<keyword evidence="2" id="KW-1003">Cell membrane</keyword>
<dbReference type="STRING" id="1123350.SAMN02744040_01540"/>
<evidence type="ECO:0000313" key="3">
    <source>
        <dbReference type="EMBL" id="SHH30538.1"/>
    </source>
</evidence>
<evidence type="ECO:0000256" key="1">
    <source>
        <dbReference type="ARBA" id="ARBA00023136"/>
    </source>
</evidence>
<dbReference type="EMBL" id="FQXH01000015">
    <property type="protein sequence ID" value="SHH30538.1"/>
    <property type="molecule type" value="Genomic_DNA"/>
</dbReference>
<dbReference type="AlphaFoldDB" id="A0A1M5RWY8"/>
<dbReference type="Pfam" id="PF01809">
    <property type="entry name" value="YidD"/>
    <property type="match status" value="1"/>
</dbReference>
<dbReference type="PANTHER" id="PTHR33383">
    <property type="entry name" value="MEMBRANE PROTEIN INSERTION EFFICIENCY FACTOR-RELATED"/>
    <property type="match status" value="1"/>
</dbReference>
<sequence length="69" mass="8092">MSKLCITIIKFYQKYISPIKGKTCRFYPTCSQYAIEALKKYGFFKGSYLSIKRILKCHPFHEGGYDPLK</sequence>
<dbReference type="NCBIfam" id="TIGR00278">
    <property type="entry name" value="membrane protein insertion efficiency factor YidD"/>
    <property type="match status" value="1"/>
</dbReference>
<evidence type="ECO:0000256" key="2">
    <source>
        <dbReference type="HAMAP-Rule" id="MF_00386"/>
    </source>
</evidence>
<evidence type="ECO:0000313" key="4">
    <source>
        <dbReference type="Proteomes" id="UP000242520"/>
    </source>
</evidence>
<dbReference type="OrthoDB" id="9801753at2"/>
<accession>A0A1M5RWY8</accession>
<proteinExistence type="inferred from homology"/>
<name>A0A1M5RWY8_9FIRM</name>
<comment type="function">
    <text evidence="2">Could be involved in insertion of integral membrane proteins into the membrane.</text>
</comment>
<dbReference type="InterPro" id="IPR002696">
    <property type="entry name" value="Membr_insert_effic_factor_YidD"/>
</dbReference>
<dbReference type="GO" id="GO:0005886">
    <property type="term" value="C:plasma membrane"/>
    <property type="evidence" value="ECO:0007669"/>
    <property type="project" value="UniProtKB-SubCell"/>
</dbReference>
<protein>
    <recommendedName>
        <fullName evidence="2">Putative membrane protein insertion efficiency factor</fullName>
    </recommendedName>
</protein>
<reference evidence="4" key="1">
    <citation type="submission" date="2016-11" db="EMBL/GenBank/DDBJ databases">
        <authorList>
            <person name="Varghese N."/>
            <person name="Submissions S."/>
        </authorList>
    </citation>
    <scope>NUCLEOTIDE SEQUENCE [LARGE SCALE GENOMIC DNA]</scope>
    <source>
        <strain evidence="4">DSM 15285</strain>
    </source>
</reference>
<comment type="similarity">
    <text evidence="2">Belongs to the UPF0161 family.</text>
</comment>
<keyword evidence="4" id="KW-1185">Reference proteome</keyword>
<dbReference type="Proteomes" id="UP000242520">
    <property type="component" value="Unassembled WGS sequence"/>
</dbReference>
<dbReference type="HAMAP" id="MF_00386">
    <property type="entry name" value="UPF0161_YidD"/>
    <property type="match status" value="1"/>
</dbReference>
<keyword evidence="1 2" id="KW-0472">Membrane</keyword>
<dbReference type="RefSeq" id="WP_072725244.1">
    <property type="nucleotide sequence ID" value="NZ_FQXH01000015.1"/>
</dbReference>
<comment type="subcellular location">
    <subcellularLocation>
        <location evidence="2">Cell membrane</location>
        <topology evidence="2">Peripheral membrane protein</topology>
        <orientation evidence="2">Cytoplasmic side</orientation>
    </subcellularLocation>
</comment>
<gene>
    <name evidence="3" type="ORF">SAMN02744040_01540</name>
</gene>
<dbReference type="SMART" id="SM01234">
    <property type="entry name" value="Haemolytic"/>
    <property type="match status" value="1"/>
</dbReference>
<dbReference type="PANTHER" id="PTHR33383:SF1">
    <property type="entry name" value="MEMBRANE PROTEIN INSERTION EFFICIENCY FACTOR-RELATED"/>
    <property type="match status" value="1"/>
</dbReference>